<dbReference type="RefSeq" id="WP_301414300.1">
    <property type="nucleotide sequence ID" value="NZ_CP098023.1"/>
</dbReference>
<dbReference type="Proteomes" id="UP001321520">
    <property type="component" value="Chromosome"/>
</dbReference>
<evidence type="ECO:0000313" key="3">
    <source>
        <dbReference type="Proteomes" id="UP001321520"/>
    </source>
</evidence>
<evidence type="ECO:0000256" key="1">
    <source>
        <dbReference type="SAM" id="MobiDB-lite"/>
    </source>
</evidence>
<keyword evidence="3" id="KW-1185">Reference proteome</keyword>
<name>A0ABY9EAJ7_9GAMM</name>
<feature type="compositionally biased region" description="Polar residues" evidence="1">
    <location>
        <begin position="41"/>
        <end position="56"/>
    </location>
</feature>
<reference evidence="2 3" key="1">
    <citation type="submission" date="2022-05" db="EMBL/GenBank/DDBJ databases">
        <title>Microbulbifer sp. nov., isolated from sponge.</title>
        <authorList>
            <person name="Gao L."/>
        </authorList>
    </citation>
    <scope>NUCLEOTIDE SEQUENCE [LARGE SCALE GENOMIC DNA]</scope>
    <source>
        <strain evidence="2 3">MI-G</strain>
    </source>
</reference>
<accession>A0ABY9EAJ7</accession>
<feature type="region of interest" description="Disordered" evidence="1">
    <location>
        <begin position="33"/>
        <end position="64"/>
    </location>
</feature>
<protein>
    <submittedName>
        <fullName evidence="2">Uncharacterized protein</fullName>
    </submittedName>
</protein>
<gene>
    <name evidence="2" type="ORF">M8T91_11455</name>
</gene>
<sequence length="64" mass="6794">MIRIFLDLPASSFDEVDGDDAAPLNATYHLDNDPGSLNWAPGSTTPVPKTSGQPVSGRNKLLIV</sequence>
<proteinExistence type="predicted"/>
<evidence type="ECO:0000313" key="2">
    <source>
        <dbReference type="EMBL" id="WKD48539.1"/>
    </source>
</evidence>
<dbReference type="EMBL" id="CP098023">
    <property type="protein sequence ID" value="WKD48539.1"/>
    <property type="molecule type" value="Genomic_DNA"/>
</dbReference>
<organism evidence="2 3">
    <name type="scientific">Microbulbifer spongiae</name>
    <dbReference type="NCBI Taxonomy" id="2944933"/>
    <lineage>
        <taxon>Bacteria</taxon>
        <taxon>Pseudomonadati</taxon>
        <taxon>Pseudomonadota</taxon>
        <taxon>Gammaproteobacteria</taxon>
        <taxon>Cellvibrionales</taxon>
        <taxon>Microbulbiferaceae</taxon>
        <taxon>Microbulbifer</taxon>
    </lineage>
</organism>